<evidence type="ECO:0000313" key="2">
    <source>
        <dbReference type="Proteomes" id="UP000215335"/>
    </source>
</evidence>
<gene>
    <name evidence="1" type="ORF">TSAR_000025</name>
</gene>
<dbReference type="OrthoDB" id="8069192at2759"/>
<accession>A0A232ESY4</accession>
<name>A0A232ESY4_9HYME</name>
<protein>
    <submittedName>
        <fullName evidence="1">Uncharacterized protein</fullName>
    </submittedName>
</protein>
<keyword evidence="2" id="KW-1185">Reference proteome</keyword>
<organism evidence="1 2">
    <name type="scientific">Trichomalopsis sarcophagae</name>
    <dbReference type="NCBI Taxonomy" id="543379"/>
    <lineage>
        <taxon>Eukaryota</taxon>
        <taxon>Metazoa</taxon>
        <taxon>Ecdysozoa</taxon>
        <taxon>Arthropoda</taxon>
        <taxon>Hexapoda</taxon>
        <taxon>Insecta</taxon>
        <taxon>Pterygota</taxon>
        <taxon>Neoptera</taxon>
        <taxon>Endopterygota</taxon>
        <taxon>Hymenoptera</taxon>
        <taxon>Apocrita</taxon>
        <taxon>Proctotrupomorpha</taxon>
        <taxon>Chalcidoidea</taxon>
        <taxon>Pteromalidae</taxon>
        <taxon>Pteromalinae</taxon>
        <taxon>Trichomalopsis</taxon>
    </lineage>
</organism>
<evidence type="ECO:0000313" key="1">
    <source>
        <dbReference type="EMBL" id="OXU21427.1"/>
    </source>
</evidence>
<proteinExistence type="predicted"/>
<sequence length="185" mass="21341">MWTVLAEQLNQVGPSQKDVAGWQESWKKMRLNAKLNKATFLKALNRTGHDTPDAELNENDERISQIYGTYGMSIGRELGFKRIESNNCVYNCSFQSWKKMRLNAKLNKATFLKALNRTGHDTPDAELNENDERISQIYGTYGTGMSIRRELGFKRIESNNCGEFTHYLLQFKMCFNLKKSVQNVL</sequence>
<dbReference type="Proteomes" id="UP000215335">
    <property type="component" value="Unassembled WGS sequence"/>
</dbReference>
<dbReference type="EMBL" id="NNAY01002373">
    <property type="protein sequence ID" value="OXU21427.1"/>
    <property type="molecule type" value="Genomic_DNA"/>
</dbReference>
<reference evidence="1 2" key="1">
    <citation type="journal article" date="2017" name="Curr. Biol.">
        <title>The Evolution of Venom by Co-option of Single-Copy Genes.</title>
        <authorList>
            <person name="Martinson E.O."/>
            <person name="Mrinalini"/>
            <person name="Kelkar Y.D."/>
            <person name="Chang C.H."/>
            <person name="Werren J.H."/>
        </authorList>
    </citation>
    <scope>NUCLEOTIDE SEQUENCE [LARGE SCALE GENOMIC DNA]</scope>
    <source>
        <strain evidence="1 2">Alberta</strain>
        <tissue evidence="1">Whole body</tissue>
    </source>
</reference>
<dbReference type="AlphaFoldDB" id="A0A232ESY4"/>
<comment type="caution">
    <text evidence="1">The sequence shown here is derived from an EMBL/GenBank/DDBJ whole genome shotgun (WGS) entry which is preliminary data.</text>
</comment>